<accession>A0A8F9XKI4</accession>
<gene>
    <name evidence="1" type="ORF">K0B96_13115</name>
</gene>
<dbReference type="PROSITE" id="PS51257">
    <property type="entry name" value="PROKAR_LIPOPROTEIN"/>
    <property type="match status" value="1"/>
</dbReference>
<dbReference type="Proteomes" id="UP000825051">
    <property type="component" value="Chromosome"/>
</dbReference>
<dbReference type="RefSeq" id="WP_220161340.1">
    <property type="nucleotide sequence ID" value="NZ_CP080507.1"/>
</dbReference>
<dbReference type="Gene3D" id="1.20.120.1490">
    <property type="match status" value="1"/>
</dbReference>
<dbReference type="KEGG" id="ole:K0B96_13115"/>
<organism evidence="1 2">
    <name type="scientific">Horticoccus luteus</name>
    <dbReference type="NCBI Taxonomy" id="2862869"/>
    <lineage>
        <taxon>Bacteria</taxon>
        <taxon>Pseudomonadati</taxon>
        <taxon>Verrucomicrobiota</taxon>
        <taxon>Opitutia</taxon>
        <taxon>Opitutales</taxon>
        <taxon>Opitutaceae</taxon>
        <taxon>Horticoccus</taxon>
    </lineage>
</organism>
<evidence type="ECO:0000313" key="1">
    <source>
        <dbReference type="EMBL" id="QYM78236.1"/>
    </source>
</evidence>
<evidence type="ECO:0000313" key="2">
    <source>
        <dbReference type="Proteomes" id="UP000825051"/>
    </source>
</evidence>
<protein>
    <recommendedName>
        <fullName evidence="3">Heavy-metal resistance protein</fullName>
    </recommendedName>
</protein>
<proteinExistence type="predicted"/>
<dbReference type="EMBL" id="CP080507">
    <property type="protein sequence ID" value="QYM78236.1"/>
    <property type="molecule type" value="Genomic_DNA"/>
</dbReference>
<dbReference type="AlphaFoldDB" id="A0A8F9XKI4"/>
<sequence>MKNFLLTLVVIVVACGASYGVFYATGRGPAALRDALTERDALAWLRADFKLTDEQFAAIKRLHEAYGKECAEHCAAILAARERQAPADEMERLESRCEQSMTEHFQHVAALMAPAEGRRYLAIVLPRVASYDHHGAPSVRVTP</sequence>
<reference evidence="1" key="1">
    <citation type="submission" date="2021-08" db="EMBL/GenBank/DDBJ databases">
        <title>Genome of a novel bacterium of the phylum Verrucomicrobia, Oleiharenicola sp. KSB-15.</title>
        <authorList>
            <person name="Chung J.-H."/>
            <person name="Ahn J.-H."/>
            <person name="Yoon Y."/>
            <person name="Kim D.-Y."/>
            <person name="An S.-H."/>
            <person name="Park I."/>
            <person name="Yeon J."/>
        </authorList>
    </citation>
    <scope>NUCLEOTIDE SEQUENCE</scope>
    <source>
        <strain evidence="1">KSB-15</strain>
    </source>
</reference>
<name>A0A8F9XKI4_9BACT</name>
<keyword evidence="2" id="KW-1185">Reference proteome</keyword>
<evidence type="ECO:0008006" key="3">
    <source>
        <dbReference type="Google" id="ProtNLM"/>
    </source>
</evidence>